<feature type="transmembrane region" description="Helical" evidence="2">
    <location>
        <begin position="97"/>
        <end position="117"/>
    </location>
</feature>
<dbReference type="RefSeq" id="WP_344058601.1">
    <property type="nucleotide sequence ID" value="NZ_BAAAOH010000001.1"/>
</dbReference>
<evidence type="ECO:0008006" key="5">
    <source>
        <dbReference type="Google" id="ProtNLM"/>
    </source>
</evidence>
<sequence>MTSAPPARTLEVRHLQIARAALAALAAIMVTFSPDHSAVIGMSVFSGFAITTAFVLFGAVWLVYPSGRRWPAALLGTVALIAGLAGGIGTLRTVTGFFATVIAWALISGAIELIAGWRDLRNAGRTRVRREIAPGVVDPRPFVEPGPGGESRDGVVVGVITLILGGALLFVPTQYALQYTVDEAHQTFTLTGITIGVGLFGGYAAIIAVYLAIAGFSPRKPAADTDEVAASATGEPPTVDASAPADQKDSA</sequence>
<evidence type="ECO:0000313" key="4">
    <source>
        <dbReference type="Proteomes" id="UP001500326"/>
    </source>
</evidence>
<comment type="caution">
    <text evidence="3">The sequence shown here is derived from an EMBL/GenBank/DDBJ whole genome shotgun (WGS) entry which is preliminary data.</text>
</comment>
<keyword evidence="2" id="KW-1133">Transmembrane helix</keyword>
<protein>
    <recommendedName>
        <fullName evidence="5">Acyl-CoA synthetase</fullName>
    </recommendedName>
</protein>
<feature type="transmembrane region" description="Helical" evidence="2">
    <location>
        <begin position="71"/>
        <end position="91"/>
    </location>
</feature>
<keyword evidence="2" id="KW-0472">Membrane</keyword>
<name>A0ABN2RY39_9MICO</name>
<keyword evidence="4" id="KW-1185">Reference proteome</keyword>
<reference evidence="3 4" key="1">
    <citation type="journal article" date="2019" name="Int. J. Syst. Evol. Microbiol.">
        <title>The Global Catalogue of Microorganisms (GCM) 10K type strain sequencing project: providing services to taxonomists for standard genome sequencing and annotation.</title>
        <authorList>
            <consortium name="The Broad Institute Genomics Platform"/>
            <consortium name="The Broad Institute Genome Sequencing Center for Infectious Disease"/>
            <person name="Wu L."/>
            <person name="Ma J."/>
        </authorList>
    </citation>
    <scope>NUCLEOTIDE SEQUENCE [LARGE SCALE GENOMIC DNA]</scope>
    <source>
        <strain evidence="3 4">JCM 14902</strain>
    </source>
</reference>
<feature type="transmembrane region" description="Helical" evidence="2">
    <location>
        <begin position="38"/>
        <end position="64"/>
    </location>
</feature>
<organism evidence="3 4">
    <name type="scientific">Microbacterium pumilum</name>
    <dbReference type="NCBI Taxonomy" id="344165"/>
    <lineage>
        <taxon>Bacteria</taxon>
        <taxon>Bacillati</taxon>
        <taxon>Actinomycetota</taxon>
        <taxon>Actinomycetes</taxon>
        <taxon>Micrococcales</taxon>
        <taxon>Microbacteriaceae</taxon>
        <taxon>Microbacterium</taxon>
    </lineage>
</organism>
<feature type="transmembrane region" description="Helical" evidence="2">
    <location>
        <begin position="189"/>
        <end position="213"/>
    </location>
</feature>
<feature type="transmembrane region" description="Helical" evidence="2">
    <location>
        <begin position="155"/>
        <end position="177"/>
    </location>
</feature>
<evidence type="ECO:0000256" key="1">
    <source>
        <dbReference type="SAM" id="MobiDB-lite"/>
    </source>
</evidence>
<dbReference type="EMBL" id="BAAAOH010000001">
    <property type="protein sequence ID" value="GAA1976840.1"/>
    <property type="molecule type" value="Genomic_DNA"/>
</dbReference>
<feature type="region of interest" description="Disordered" evidence="1">
    <location>
        <begin position="224"/>
        <end position="251"/>
    </location>
</feature>
<keyword evidence="2" id="KW-0812">Transmembrane</keyword>
<gene>
    <name evidence="3" type="ORF">GCM10009777_07250</name>
</gene>
<evidence type="ECO:0000256" key="2">
    <source>
        <dbReference type="SAM" id="Phobius"/>
    </source>
</evidence>
<evidence type="ECO:0000313" key="3">
    <source>
        <dbReference type="EMBL" id="GAA1976840.1"/>
    </source>
</evidence>
<proteinExistence type="predicted"/>
<dbReference type="Proteomes" id="UP001500326">
    <property type="component" value="Unassembled WGS sequence"/>
</dbReference>
<accession>A0ABN2RY39</accession>